<protein>
    <recommendedName>
        <fullName evidence="3">Long chronological lifespan protein 2</fullName>
    </recommendedName>
</protein>
<keyword evidence="2" id="KW-1185">Reference proteome</keyword>
<proteinExistence type="predicted"/>
<dbReference type="AlphaFoldDB" id="A0A1Y2ADF0"/>
<accession>A0A1Y2ADF0</accession>
<sequence>MFNGSGDENFQREEQFVKKEVCKDYICPITQTCVEKPIDCPCENELEKKCIIGDWYICISSKQSCESF</sequence>
<dbReference type="EMBL" id="MCOG01000286">
    <property type="protein sequence ID" value="ORY20551.1"/>
    <property type="molecule type" value="Genomic_DNA"/>
</dbReference>
<organism evidence="1 2">
    <name type="scientific">Neocallimastix californiae</name>
    <dbReference type="NCBI Taxonomy" id="1754190"/>
    <lineage>
        <taxon>Eukaryota</taxon>
        <taxon>Fungi</taxon>
        <taxon>Fungi incertae sedis</taxon>
        <taxon>Chytridiomycota</taxon>
        <taxon>Chytridiomycota incertae sedis</taxon>
        <taxon>Neocallimastigomycetes</taxon>
        <taxon>Neocallimastigales</taxon>
        <taxon>Neocallimastigaceae</taxon>
        <taxon>Neocallimastix</taxon>
    </lineage>
</organism>
<evidence type="ECO:0000313" key="1">
    <source>
        <dbReference type="EMBL" id="ORY20551.1"/>
    </source>
</evidence>
<feature type="non-terminal residue" evidence="1">
    <location>
        <position position="68"/>
    </location>
</feature>
<gene>
    <name evidence="1" type="ORF">LY90DRAFT_707795</name>
</gene>
<dbReference type="Proteomes" id="UP000193920">
    <property type="component" value="Unassembled WGS sequence"/>
</dbReference>
<dbReference type="OrthoDB" id="2234316at2759"/>
<evidence type="ECO:0008006" key="3">
    <source>
        <dbReference type="Google" id="ProtNLM"/>
    </source>
</evidence>
<comment type="caution">
    <text evidence="1">The sequence shown here is derived from an EMBL/GenBank/DDBJ whole genome shotgun (WGS) entry which is preliminary data.</text>
</comment>
<reference evidence="1 2" key="1">
    <citation type="submission" date="2016-08" db="EMBL/GenBank/DDBJ databases">
        <title>A Parts List for Fungal Cellulosomes Revealed by Comparative Genomics.</title>
        <authorList>
            <consortium name="DOE Joint Genome Institute"/>
            <person name="Haitjema C.H."/>
            <person name="Gilmore S.P."/>
            <person name="Henske J.K."/>
            <person name="Solomon K.V."/>
            <person name="De Groot R."/>
            <person name="Kuo A."/>
            <person name="Mondo S.J."/>
            <person name="Salamov A.A."/>
            <person name="Labutti K."/>
            <person name="Zhao Z."/>
            <person name="Chiniquy J."/>
            <person name="Barry K."/>
            <person name="Brewer H.M."/>
            <person name="Purvine S.O."/>
            <person name="Wright A.T."/>
            <person name="Boxma B."/>
            <person name="Van Alen T."/>
            <person name="Hackstein J.H."/>
            <person name="Baker S.E."/>
            <person name="Grigoriev I.V."/>
            <person name="O'Malley M.A."/>
        </authorList>
    </citation>
    <scope>NUCLEOTIDE SEQUENCE [LARGE SCALE GENOMIC DNA]</scope>
    <source>
        <strain evidence="1 2">G1</strain>
    </source>
</reference>
<name>A0A1Y2ADF0_9FUNG</name>
<evidence type="ECO:0000313" key="2">
    <source>
        <dbReference type="Proteomes" id="UP000193920"/>
    </source>
</evidence>
<dbReference type="STRING" id="1754190.A0A1Y2ADF0"/>